<gene>
    <name evidence="2" type="ORF">QNI22_32545</name>
</gene>
<dbReference type="AlphaFoldDB" id="A0AAE3R846"/>
<sequence length="222" mass="26126">MNTETRKLDREEADKISKSIQELEETIYKPLNWPLIIGLVIVITLSAIHIYYYHKSNWALPSMCVVAYCPIWIWVLIENKYKGRKKKIELLESWKAVQQSQVARVNKIQAKRVVTFEEYEDEGVLYLIEDIEGKCFYLWDEQYLIPEEGSFPCETFEVYQDDVLIYSMETKVRCQSEKMKAITVSGKEKWKYFGDRGFPGEFEPEPKGLDGILDEIRTVLVK</sequence>
<keyword evidence="1" id="KW-1133">Transmembrane helix</keyword>
<evidence type="ECO:0000256" key="1">
    <source>
        <dbReference type="SAM" id="Phobius"/>
    </source>
</evidence>
<keyword evidence="1" id="KW-0472">Membrane</keyword>
<comment type="caution">
    <text evidence="2">The sequence shown here is derived from an EMBL/GenBank/DDBJ whole genome shotgun (WGS) entry which is preliminary data.</text>
</comment>
<evidence type="ECO:0000313" key="3">
    <source>
        <dbReference type="Proteomes" id="UP001232063"/>
    </source>
</evidence>
<dbReference type="EMBL" id="JASJOU010000016">
    <property type="protein sequence ID" value="MDJ1505431.1"/>
    <property type="molecule type" value="Genomic_DNA"/>
</dbReference>
<feature type="transmembrane region" description="Helical" evidence="1">
    <location>
        <begin position="58"/>
        <end position="77"/>
    </location>
</feature>
<proteinExistence type="predicted"/>
<name>A0AAE3R846_9BACT</name>
<organism evidence="2 3">
    <name type="scientific">Xanthocytophaga agilis</name>
    <dbReference type="NCBI Taxonomy" id="3048010"/>
    <lineage>
        <taxon>Bacteria</taxon>
        <taxon>Pseudomonadati</taxon>
        <taxon>Bacteroidota</taxon>
        <taxon>Cytophagia</taxon>
        <taxon>Cytophagales</taxon>
        <taxon>Rhodocytophagaceae</taxon>
        <taxon>Xanthocytophaga</taxon>
    </lineage>
</organism>
<dbReference type="Proteomes" id="UP001232063">
    <property type="component" value="Unassembled WGS sequence"/>
</dbReference>
<keyword evidence="3" id="KW-1185">Reference proteome</keyword>
<accession>A0AAE3R846</accession>
<dbReference type="RefSeq" id="WP_314517468.1">
    <property type="nucleotide sequence ID" value="NZ_JASJOU010000016.1"/>
</dbReference>
<feature type="transmembrane region" description="Helical" evidence="1">
    <location>
        <begin position="31"/>
        <end position="52"/>
    </location>
</feature>
<reference evidence="2" key="1">
    <citation type="submission" date="2023-05" db="EMBL/GenBank/DDBJ databases">
        <authorList>
            <person name="Zhang X."/>
        </authorList>
    </citation>
    <scope>NUCLEOTIDE SEQUENCE</scope>
    <source>
        <strain evidence="2">BD1B2-1</strain>
    </source>
</reference>
<evidence type="ECO:0000313" key="2">
    <source>
        <dbReference type="EMBL" id="MDJ1505431.1"/>
    </source>
</evidence>
<keyword evidence="1" id="KW-0812">Transmembrane</keyword>
<protein>
    <submittedName>
        <fullName evidence="2">Uncharacterized protein</fullName>
    </submittedName>
</protein>